<dbReference type="InterPro" id="IPR018247">
    <property type="entry name" value="EF_Hand_1_Ca_BS"/>
</dbReference>
<dbReference type="Pfam" id="PF00036">
    <property type="entry name" value="EF-hand_1"/>
    <property type="match status" value="1"/>
</dbReference>
<dbReference type="Proteomes" id="UP001642464">
    <property type="component" value="Unassembled WGS sequence"/>
</dbReference>
<protein>
    <submittedName>
        <fullName evidence="1">Uncharacterized protein</fullName>
    </submittedName>
</protein>
<comment type="caution">
    <text evidence="1">The sequence shown here is derived from an EMBL/GenBank/DDBJ whole genome shotgun (WGS) entry which is preliminary data.</text>
</comment>
<dbReference type="PROSITE" id="PS00018">
    <property type="entry name" value="EF_HAND_1"/>
    <property type="match status" value="1"/>
</dbReference>
<dbReference type="PROSITE" id="PS50222">
    <property type="entry name" value="EF_HAND_2"/>
    <property type="match status" value="1"/>
</dbReference>
<dbReference type="InterPro" id="IPR002048">
    <property type="entry name" value="EF_hand_dom"/>
</dbReference>
<dbReference type="SUPFAM" id="SSF47473">
    <property type="entry name" value="EF-hand"/>
    <property type="match status" value="1"/>
</dbReference>
<organism evidence="1 2">
    <name type="scientific">Durusdinium trenchii</name>
    <dbReference type="NCBI Taxonomy" id="1381693"/>
    <lineage>
        <taxon>Eukaryota</taxon>
        <taxon>Sar</taxon>
        <taxon>Alveolata</taxon>
        <taxon>Dinophyceae</taxon>
        <taxon>Suessiales</taxon>
        <taxon>Symbiodiniaceae</taxon>
        <taxon>Durusdinium</taxon>
    </lineage>
</organism>
<name>A0ABP0KM35_9DINO</name>
<dbReference type="InterPro" id="IPR011992">
    <property type="entry name" value="EF-hand-dom_pair"/>
</dbReference>
<keyword evidence="2" id="KW-1185">Reference proteome</keyword>
<evidence type="ECO:0000313" key="1">
    <source>
        <dbReference type="EMBL" id="CAK9027916.1"/>
    </source>
</evidence>
<accession>A0ABP0KM35</accession>
<dbReference type="EMBL" id="CAXAMM010012102">
    <property type="protein sequence ID" value="CAK9027916.1"/>
    <property type="molecule type" value="Genomic_DNA"/>
</dbReference>
<dbReference type="SMART" id="SM00054">
    <property type="entry name" value="EFh"/>
    <property type="match status" value="2"/>
</dbReference>
<dbReference type="Gene3D" id="1.10.238.10">
    <property type="entry name" value="EF-hand"/>
    <property type="match status" value="1"/>
</dbReference>
<reference evidence="1 2" key="1">
    <citation type="submission" date="2024-02" db="EMBL/GenBank/DDBJ databases">
        <authorList>
            <person name="Chen Y."/>
            <person name="Shah S."/>
            <person name="Dougan E. K."/>
            <person name="Thang M."/>
            <person name="Chan C."/>
        </authorList>
    </citation>
    <scope>NUCLEOTIDE SEQUENCE [LARGE SCALE GENOMIC DNA]</scope>
</reference>
<sequence length="346" mass="38750">MTDARGALRKTGFQEQGKLPGTNRALLPAMKKSGKAHFEEHGCPDTRAFAALLLKRFETLEEAYRHFDGNKNYQLGMTEFVSGARALHFTGNARAVFKELDKNNNGNISIEEFKAFRLLKASEEEAVTSKTRRDEVLERKQRSPIQPPSRHMRSTCLASSHIQFPEAEHISSSAGFFSFKREGTGRSDLLLHPDQLPGCDGENFSKEHGPGYCQKGPEHFAEVMTDMHPLRGNKFKIGSMVTRTERFGPAIPSVEGKKDLDHSASNFATYKGQMPQTNWRTDGTGAQVLLSKRARMCLTTGFTDSFSVGLVKPVPFGPWGESRMTLRLSRLKSQSETSLKYKDKRD</sequence>
<proteinExistence type="predicted"/>
<gene>
    <name evidence="1" type="ORF">SCF082_LOCUS18145</name>
</gene>
<evidence type="ECO:0000313" key="2">
    <source>
        <dbReference type="Proteomes" id="UP001642464"/>
    </source>
</evidence>